<gene>
    <name evidence="2" type="ORF">J2Z66_004719</name>
</gene>
<keyword evidence="3" id="KW-1185">Reference proteome</keyword>
<evidence type="ECO:0000259" key="1">
    <source>
        <dbReference type="Pfam" id="PF04734"/>
    </source>
</evidence>
<dbReference type="InterPro" id="IPR031329">
    <property type="entry name" value="NEUT/ALK_ceramidase_N"/>
</dbReference>
<evidence type="ECO:0000313" key="3">
    <source>
        <dbReference type="Proteomes" id="UP001519287"/>
    </source>
</evidence>
<name>A0ABS4IZT7_9BACL</name>
<dbReference type="Proteomes" id="UP001519287">
    <property type="component" value="Unassembled WGS sequence"/>
</dbReference>
<dbReference type="EMBL" id="JAGGLB010000017">
    <property type="protein sequence ID" value="MBP1993102.1"/>
    <property type="molecule type" value="Genomic_DNA"/>
</dbReference>
<evidence type="ECO:0000313" key="2">
    <source>
        <dbReference type="EMBL" id="MBP1993102.1"/>
    </source>
</evidence>
<reference evidence="2 3" key="1">
    <citation type="submission" date="2021-03" db="EMBL/GenBank/DDBJ databases">
        <title>Genomic Encyclopedia of Type Strains, Phase IV (KMG-IV): sequencing the most valuable type-strain genomes for metagenomic binning, comparative biology and taxonomic classification.</title>
        <authorList>
            <person name="Goeker M."/>
        </authorList>
    </citation>
    <scope>NUCLEOTIDE SEQUENCE [LARGE SCALE GENOMIC DNA]</scope>
    <source>
        <strain evidence="2 3">DSM 26048</strain>
    </source>
</reference>
<feature type="domain" description="Neutral/alkaline non-lysosomal ceramidase N-terminal" evidence="1">
    <location>
        <begin position="9"/>
        <end position="266"/>
    </location>
</feature>
<dbReference type="RefSeq" id="WP_209974665.1">
    <property type="nucleotide sequence ID" value="NZ_JAGGLB010000017.1"/>
</dbReference>
<organism evidence="2 3">
    <name type="scientific">Paenibacillus eucommiae</name>
    <dbReference type="NCBI Taxonomy" id="1355755"/>
    <lineage>
        <taxon>Bacteria</taxon>
        <taxon>Bacillati</taxon>
        <taxon>Bacillota</taxon>
        <taxon>Bacilli</taxon>
        <taxon>Bacillales</taxon>
        <taxon>Paenibacillaceae</taxon>
        <taxon>Paenibacillus</taxon>
    </lineage>
</organism>
<proteinExistence type="predicted"/>
<comment type="caution">
    <text evidence="2">The sequence shown here is derived from an EMBL/GenBank/DDBJ whole genome shotgun (WGS) entry which is preliminary data.</text>
</comment>
<accession>A0ABS4IZT7</accession>
<protein>
    <recommendedName>
        <fullName evidence="1">Neutral/alkaline non-lysosomal ceramidase N-terminal domain-containing protein</fullName>
    </recommendedName>
</protein>
<sequence>MMEMGSMRFGSAKVDITPPLPIPLAGYASRKADFEGISRPLYVRACLFHQIGDTGETSKALMLQADLIWWGTERLQDLSRVIQEKWDIPAQHIVYHASHTHGGPQTTRRLNPMLGRLKEEYVLYLERKVEEAIQLAHDNLEPVRMERGTGECPGISINRRNWRDGSVVSAPNPGGVNDTEVTVIHFVIESAAKADGTDAMDGADRRDGRTKGVMFHFTCHPTSTGANRITSDYCGAAMEVLDQVLGEGVSCFIQGCCGDIRPRLLNEEEDAFRAGSEDDIGRSGEMLARTVLDILQGPLTPLAPSEIRVWSTQADLPYQRVPSMEELQADMEDSETRAEWKLLLRTDPGRLMPSGTLHLQLLQVAEGLAFLAMDGEIVVEYGLWIKLLSDNQVLPLGYSNGMVGYIPTARQIHEGGYESVSSIPYFGYPAPMVPQIEENIRSGIRELIQCMEHANKRNIRQEEL</sequence>
<dbReference type="Pfam" id="PF04734">
    <property type="entry name" value="Ceramidase_alk"/>
    <property type="match status" value="1"/>
</dbReference>